<evidence type="ECO:0000313" key="4">
    <source>
        <dbReference type="Proteomes" id="UP001415857"/>
    </source>
</evidence>
<evidence type="ECO:0000259" key="2">
    <source>
        <dbReference type="PROSITE" id="PS51166"/>
    </source>
</evidence>
<dbReference type="Gene3D" id="2.60.40.10">
    <property type="entry name" value="Immunoglobulins"/>
    <property type="match status" value="1"/>
</dbReference>
<dbReference type="SUPFAM" id="SSF49452">
    <property type="entry name" value="Starch-binding domain-like"/>
    <property type="match status" value="1"/>
</dbReference>
<proteinExistence type="predicted"/>
<sequence>METLKSSSAKIFADKYRAGGFLFSKNFTARQEIRFLKYRKRFDMGFSQLICLQHKIIHPIFSSSSSSVSPESQAASEEMETESQEIHQLKTVNVKFQLQKECLFGEQFLIVGDDPMLGAWDPSNAIPLDWSDGHVWTVELDIPVGKLVQFKFILKGKTENIAWQPGPDRVLRTWESKNTITVYEDWENAECQKIIEEGMIANQTEESTVDSEMLIVAENLTQPKEEEITNINNASTIADTISYPAEKPLAEMHNELIVAQNITHVQEKPVAMVAENITYPKEKPLLQVNNTVPGAKSITYPKEEHTATVKNPASTEDEKNPVSSEGGPILVPGLSPLSTVLTEEAPFNEDESSIAINASVGANEAKDHTLPEFKEEEEPDSDPQQEETTKMSSDEENLHVVLHNDIQWGRRTLQKLLSAFGFF</sequence>
<dbReference type="FunFam" id="2.60.40.10:FF:000552">
    <property type="entry name" value="Related to glucoamylase"/>
    <property type="match status" value="1"/>
</dbReference>
<feature type="compositionally biased region" description="Acidic residues" evidence="1">
    <location>
        <begin position="374"/>
        <end position="385"/>
    </location>
</feature>
<dbReference type="PANTHER" id="PTHR15048:SF0">
    <property type="entry name" value="STARCH-BINDING DOMAIN-CONTAINING PROTEIN 1"/>
    <property type="match status" value="1"/>
</dbReference>
<dbReference type="Pfam" id="PF00686">
    <property type="entry name" value="CBM_20"/>
    <property type="match status" value="1"/>
</dbReference>
<dbReference type="GO" id="GO:0016020">
    <property type="term" value="C:membrane"/>
    <property type="evidence" value="ECO:0007669"/>
    <property type="project" value="TreeGrafter"/>
</dbReference>
<dbReference type="SMART" id="SM01065">
    <property type="entry name" value="CBM_2"/>
    <property type="match status" value="1"/>
</dbReference>
<reference evidence="3 4" key="1">
    <citation type="journal article" date="2024" name="Plant J.">
        <title>Genome sequences and population genomics reveal climatic adaptation and genomic divergence between two closely related sweetgum species.</title>
        <authorList>
            <person name="Xu W.Q."/>
            <person name="Ren C.Q."/>
            <person name="Zhang X.Y."/>
            <person name="Comes H.P."/>
            <person name="Liu X.H."/>
            <person name="Li Y.G."/>
            <person name="Kettle C.J."/>
            <person name="Jalonen R."/>
            <person name="Gaisberger H."/>
            <person name="Ma Y.Z."/>
            <person name="Qiu Y.X."/>
        </authorList>
    </citation>
    <scope>NUCLEOTIDE SEQUENCE [LARGE SCALE GENOMIC DNA]</scope>
    <source>
        <strain evidence="3">Hangzhou</strain>
    </source>
</reference>
<feature type="region of interest" description="Disordered" evidence="1">
    <location>
        <begin position="62"/>
        <end position="82"/>
    </location>
</feature>
<feature type="compositionally biased region" description="Basic and acidic residues" evidence="1">
    <location>
        <begin position="387"/>
        <end position="396"/>
    </location>
</feature>
<feature type="region of interest" description="Disordered" evidence="1">
    <location>
        <begin position="370"/>
        <end position="396"/>
    </location>
</feature>
<evidence type="ECO:0000256" key="1">
    <source>
        <dbReference type="SAM" id="MobiDB-lite"/>
    </source>
</evidence>
<dbReference type="AlphaFoldDB" id="A0AAP0SAT6"/>
<protein>
    <recommendedName>
        <fullName evidence="2">CBM20 domain-containing protein</fullName>
    </recommendedName>
</protein>
<feature type="compositionally biased region" description="Low complexity" evidence="1">
    <location>
        <begin position="62"/>
        <end position="76"/>
    </location>
</feature>
<keyword evidence="4" id="KW-1185">Reference proteome</keyword>
<dbReference type="CDD" id="cd05467">
    <property type="entry name" value="CBM20"/>
    <property type="match status" value="1"/>
</dbReference>
<dbReference type="Proteomes" id="UP001415857">
    <property type="component" value="Unassembled WGS sequence"/>
</dbReference>
<dbReference type="InterPro" id="IPR013784">
    <property type="entry name" value="Carb-bd-like_fold"/>
</dbReference>
<dbReference type="PANTHER" id="PTHR15048">
    <property type="entry name" value="STARCH-BINDING DOMAIN-CONTAINING PROTEIN 1"/>
    <property type="match status" value="1"/>
</dbReference>
<feature type="region of interest" description="Disordered" evidence="1">
    <location>
        <begin position="299"/>
        <end position="331"/>
    </location>
</feature>
<name>A0AAP0SAT6_LIQFO</name>
<dbReference type="InterPro" id="IPR013783">
    <property type="entry name" value="Ig-like_fold"/>
</dbReference>
<dbReference type="PROSITE" id="PS51166">
    <property type="entry name" value="CBM20"/>
    <property type="match status" value="1"/>
</dbReference>
<dbReference type="InterPro" id="IPR002044">
    <property type="entry name" value="CBM20"/>
</dbReference>
<dbReference type="GO" id="GO:2001070">
    <property type="term" value="F:starch binding"/>
    <property type="evidence" value="ECO:0007669"/>
    <property type="project" value="InterPro"/>
</dbReference>
<gene>
    <name evidence="3" type="ORF">L1049_009157</name>
</gene>
<evidence type="ECO:0000313" key="3">
    <source>
        <dbReference type="EMBL" id="KAK9290975.1"/>
    </source>
</evidence>
<dbReference type="EMBL" id="JBBPBK010000002">
    <property type="protein sequence ID" value="KAK9290975.1"/>
    <property type="molecule type" value="Genomic_DNA"/>
</dbReference>
<organism evidence="3 4">
    <name type="scientific">Liquidambar formosana</name>
    <name type="common">Formosan gum</name>
    <dbReference type="NCBI Taxonomy" id="63359"/>
    <lineage>
        <taxon>Eukaryota</taxon>
        <taxon>Viridiplantae</taxon>
        <taxon>Streptophyta</taxon>
        <taxon>Embryophyta</taxon>
        <taxon>Tracheophyta</taxon>
        <taxon>Spermatophyta</taxon>
        <taxon>Magnoliopsida</taxon>
        <taxon>eudicotyledons</taxon>
        <taxon>Gunneridae</taxon>
        <taxon>Pentapetalae</taxon>
        <taxon>Saxifragales</taxon>
        <taxon>Altingiaceae</taxon>
        <taxon>Liquidambar</taxon>
    </lineage>
</organism>
<feature type="domain" description="CBM20" evidence="2">
    <location>
        <begin position="86"/>
        <end position="188"/>
    </location>
</feature>
<accession>A0AAP0SAT6</accession>
<comment type="caution">
    <text evidence="3">The sequence shown here is derived from an EMBL/GenBank/DDBJ whole genome shotgun (WGS) entry which is preliminary data.</text>
</comment>